<comment type="caution">
    <text evidence="2">The sequence shown here is derived from an EMBL/GenBank/DDBJ whole genome shotgun (WGS) entry which is preliminary data.</text>
</comment>
<accession>A0AAD6V338</accession>
<protein>
    <submittedName>
        <fullName evidence="2">Uncharacterized protein</fullName>
    </submittedName>
</protein>
<organism evidence="2 3">
    <name type="scientific">Mycena pura</name>
    <dbReference type="NCBI Taxonomy" id="153505"/>
    <lineage>
        <taxon>Eukaryota</taxon>
        <taxon>Fungi</taxon>
        <taxon>Dikarya</taxon>
        <taxon>Basidiomycota</taxon>
        <taxon>Agaricomycotina</taxon>
        <taxon>Agaricomycetes</taxon>
        <taxon>Agaricomycetidae</taxon>
        <taxon>Agaricales</taxon>
        <taxon>Marasmiineae</taxon>
        <taxon>Mycenaceae</taxon>
        <taxon>Mycena</taxon>
    </lineage>
</organism>
<dbReference type="EMBL" id="JARJCW010000086">
    <property type="protein sequence ID" value="KAJ7196127.1"/>
    <property type="molecule type" value="Genomic_DNA"/>
</dbReference>
<sequence length="223" mass="25943">MPHRQSITIIPESLVSENRNWGSTWQSRACNIQVEYLTASDSIFQNIGYTVIENSQCLILDSELVNVLAWYWRDIWHRFWLMLAPEYGLACSGAIHLTFVAKTVSGMLALLPALLPAEPLAGAFYFPDQWGRDNLGCAINIWPSHQVQWDRALESDTSSVQIKTKYWPNKCFFHAENMNSFPWMALRRKRFVWEEKPKQDQGIQRQERENKGKNCKFVRRGDS</sequence>
<gene>
    <name evidence="2" type="ORF">GGX14DRAFT_403601</name>
</gene>
<dbReference type="Proteomes" id="UP001219525">
    <property type="component" value="Unassembled WGS sequence"/>
</dbReference>
<evidence type="ECO:0000313" key="2">
    <source>
        <dbReference type="EMBL" id="KAJ7196127.1"/>
    </source>
</evidence>
<feature type="compositionally biased region" description="Basic and acidic residues" evidence="1">
    <location>
        <begin position="197"/>
        <end position="212"/>
    </location>
</feature>
<dbReference type="AlphaFoldDB" id="A0AAD6V338"/>
<reference evidence="2" key="1">
    <citation type="submission" date="2023-03" db="EMBL/GenBank/DDBJ databases">
        <title>Massive genome expansion in bonnet fungi (Mycena s.s.) driven by repeated elements and novel gene families across ecological guilds.</title>
        <authorList>
            <consortium name="Lawrence Berkeley National Laboratory"/>
            <person name="Harder C.B."/>
            <person name="Miyauchi S."/>
            <person name="Viragh M."/>
            <person name="Kuo A."/>
            <person name="Thoen E."/>
            <person name="Andreopoulos B."/>
            <person name="Lu D."/>
            <person name="Skrede I."/>
            <person name="Drula E."/>
            <person name="Henrissat B."/>
            <person name="Morin E."/>
            <person name="Kohler A."/>
            <person name="Barry K."/>
            <person name="LaButti K."/>
            <person name="Morin E."/>
            <person name="Salamov A."/>
            <person name="Lipzen A."/>
            <person name="Mereny Z."/>
            <person name="Hegedus B."/>
            <person name="Baldrian P."/>
            <person name="Stursova M."/>
            <person name="Weitz H."/>
            <person name="Taylor A."/>
            <person name="Grigoriev I.V."/>
            <person name="Nagy L.G."/>
            <person name="Martin F."/>
            <person name="Kauserud H."/>
        </authorList>
    </citation>
    <scope>NUCLEOTIDE SEQUENCE</scope>
    <source>
        <strain evidence="2">9144</strain>
    </source>
</reference>
<feature type="region of interest" description="Disordered" evidence="1">
    <location>
        <begin position="197"/>
        <end position="223"/>
    </location>
</feature>
<name>A0AAD6V338_9AGAR</name>
<proteinExistence type="predicted"/>
<keyword evidence="3" id="KW-1185">Reference proteome</keyword>
<feature type="compositionally biased region" description="Basic residues" evidence="1">
    <location>
        <begin position="213"/>
        <end position="223"/>
    </location>
</feature>
<evidence type="ECO:0000256" key="1">
    <source>
        <dbReference type="SAM" id="MobiDB-lite"/>
    </source>
</evidence>
<evidence type="ECO:0000313" key="3">
    <source>
        <dbReference type="Proteomes" id="UP001219525"/>
    </source>
</evidence>